<keyword evidence="5 8" id="KW-0812">Transmembrane</keyword>
<dbReference type="STRING" id="420998.JDO7802_00397"/>
<feature type="transmembrane region" description="Helical" evidence="8">
    <location>
        <begin position="204"/>
        <end position="230"/>
    </location>
</feature>
<feature type="transmembrane region" description="Helical" evidence="8">
    <location>
        <begin position="135"/>
        <end position="157"/>
    </location>
</feature>
<dbReference type="Pfam" id="PF07690">
    <property type="entry name" value="MFS_1"/>
    <property type="match status" value="1"/>
</dbReference>
<feature type="transmembrane region" description="Helical" evidence="8">
    <location>
        <begin position="163"/>
        <end position="183"/>
    </location>
</feature>
<feature type="transmembrane region" description="Helical" evidence="8">
    <location>
        <begin position="77"/>
        <end position="96"/>
    </location>
</feature>
<keyword evidence="11" id="KW-1185">Reference proteome</keyword>
<evidence type="ECO:0000313" key="10">
    <source>
        <dbReference type="EMBL" id="CTQ48395.1"/>
    </source>
</evidence>
<dbReference type="InterPro" id="IPR020846">
    <property type="entry name" value="MFS_dom"/>
</dbReference>
<dbReference type="PANTHER" id="PTHR23504:SF15">
    <property type="entry name" value="MAJOR FACILITATOR SUPERFAMILY (MFS) PROFILE DOMAIN-CONTAINING PROTEIN"/>
    <property type="match status" value="1"/>
</dbReference>
<accession>A0A0M6YFE8</accession>
<evidence type="ECO:0000256" key="8">
    <source>
        <dbReference type="SAM" id="Phobius"/>
    </source>
</evidence>
<dbReference type="Proteomes" id="UP000049222">
    <property type="component" value="Unassembled WGS sequence"/>
</dbReference>
<dbReference type="GO" id="GO:0016020">
    <property type="term" value="C:membrane"/>
    <property type="evidence" value="ECO:0007669"/>
    <property type="project" value="UniProtKB-SubCell"/>
</dbReference>
<keyword evidence="7 8" id="KW-0472">Membrane</keyword>
<evidence type="ECO:0000256" key="7">
    <source>
        <dbReference type="ARBA" id="ARBA00023136"/>
    </source>
</evidence>
<feature type="transmembrane region" description="Helical" evidence="8">
    <location>
        <begin position="102"/>
        <end position="123"/>
    </location>
</feature>
<dbReference type="GO" id="GO:0022857">
    <property type="term" value="F:transmembrane transporter activity"/>
    <property type="evidence" value="ECO:0007669"/>
    <property type="project" value="InterPro"/>
</dbReference>
<evidence type="ECO:0000256" key="2">
    <source>
        <dbReference type="ARBA" id="ARBA00004141"/>
    </source>
</evidence>
<dbReference type="CDD" id="cd17388">
    <property type="entry name" value="MFS_TetA"/>
    <property type="match status" value="1"/>
</dbReference>
<name>A0A0M6YFE8_9RHOB</name>
<dbReference type="PANTHER" id="PTHR23504">
    <property type="entry name" value="MAJOR FACILITATOR SUPERFAMILY DOMAIN-CONTAINING PROTEIN 10"/>
    <property type="match status" value="1"/>
</dbReference>
<keyword evidence="6 8" id="KW-1133">Transmembrane helix</keyword>
<comment type="function">
    <text evidence="1">Resistance to tetracycline by an active tetracycline efflux. This is an energy-dependent process that decreases the accumulation of the antibiotic in whole cells. This protein functions as a metal-tetracycline/H(+) antiporter.</text>
</comment>
<dbReference type="RefSeq" id="WP_055082070.1">
    <property type="nucleotide sequence ID" value="NZ_CXSU01000005.1"/>
</dbReference>
<protein>
    <submittedName>
        <fullName evidence="10">Tetracycline resistance protein, class C</fullName>
    </submittedName>
</protein>
<dbReference type="Gene3D" id="1.20.1250.20">
    <property type="entry name" value="MFS general substrate transporter like domains"/>
    <property type="match status" value="1"/>
</dbReference>
<evidence type="ECO:0000259" key="9">
    <source>
        <dbReference type="PROSITE" id="PS50850"/>
    </source>
</evidence>
<dbReference type="PRINTS" id="PR01035">
    <property type="entry name" value="TCRTETA"/>
</dbReference>
<dbReference type="InterPro" id="IPR036259">
    <property type="entry name" value="MFS_trans_sf"/>
</dbReference>
<comment type="similarity">
    <text evidence="3">Belongs to the major facilitator superfamily. TCR/Tet family.</text>
</comment>
<keyword evidence="4" id="KW-0813">Transport</keyword>
<feature type="transmembrane region" description="Helical" evidence="8">
    <location>
        <begin position="284"/>
        <end position="303"/>
    </location>
</feature>
<evidence type="ECO:0000256" key="6">
    <source>
        <dbReference type="ARBA" id="ARBA00022989"/>
    </source>
</evidence>
<dbReference type="SUPFAM" id="SSF103473">
    <property type="entry name" value="MFS general substrate transporter"/>
    <property type="match status" value="1"/>
</dbReference>
<dbReference type="InterPro" id="IPR011701">
    <property type="entry name" value="MFS"/>
</dbReference>
<feature type="transmembrane region" description="Helical" evidence="8">
    <location>
        <begin position="340"/>
        <end position="360"/>
    </location>
</feature>
<feature type="transmembrane region" description="Helical" evidence="8">
    <location>
        <begin position="250"/>
        <end position="272"/>
    </location>
</feature>
<evidence type="ECO:0000313" key="11">
    <source>
        <dbReference type="Proteomes" id="UP000049222"/>
    </source>
</evidence>
<feature type="transmembrane region" description="Helical" evidence="8">
    <location>
        <begin position="44"/>
        <end position="65"/>
    </location>
</feature>
<dbReference type="InterPro" id="IPR005829">
    <property type="entry name" value="Sugar_transporter_CS"/>
</dbReference>
<feature type="transmembrane region" description="Helical" evidence="8">
    <location>
        <begin position="7"/>
        <end position="32"/>
    </location>
</feature>
<gene>
    <name evidence="10" type="primary">tetA</name>
    <name evidence="10" type="ORF">JDO7802_00397</name>
</gene>
<dbReference type="InterPro" id="IPR001958">
    <property type="entry name" value="Tet-R_TetA/multi-R_MdtG-like"/>
</dbReference>
<dbReference type="OrthoDB" id="9764259at2"/>
<dbReference type="PROSITE" id="PS00216">
    <property type="entry name" value="SUGAR_TRANSPORT_1"/>
    <property type="match status" value="1"/>
</dbReference>
<dbReference type="AlphaFoldDB" id="A0A0M6YFE8"/>
<proteinExistence type="inferred from homology"/>
<dbReference type="EMBL" id="CXSU01000005">
    <property type="protein sequence ID" value="CTQ48395.1"/>
    <property type="molecule type" value="Genomic_DNA"/>
</dbReference>
<evidence type="ECO:0000256" key="1">
    <source>
        <dbReference type="ARBA" id="ARBA00003279"/>
    </source>
</evidence>
<organism evidence="10 11">
    <name type="scientific">Jannaschia donghaensis</name>
    <dbReference type="NCBI Taxonomy" id="420998"/>
    <lineage>
        <taxon>Bacteria</taxon>
        <taxon>Pseudomonadati</taxon>
        <taxon>Pseudomonadota</taxon>
        <taxon>Alphaproteobacteria</taxon>
        <taxon>Rhodobacterales</taxon>
        <taxon>Roseobacteraceae</taxon>
        <taxon>Jannaschia</taxon>
    </lineage>
</organism>
<comment type="subcellular location">
    <subcellularLocation>
        <location evidence="2">Membrane</location>
        <topology evidence="2">Multi-pass membrane protein</topology>
    </subcellularLocation>
</comment>
<dbReference type="PROSITE" id="PS50850">
    <property type="entry name" value="MFS"/>
    <property type="match status" value="1"/>
</dbReference>
<evidence type="ECO:0000256" key="3">
    <source>
        <dbReference type="ARBA" id="ARBA00007520"/>
    </source>
</evidence>
<feature type="domain" description="Major facilitator superfamily (MFS) profile" evidence="9">
    <location>
        <begin position="6"/>
        <end position="397"/>
    </location>
</feature>
<evidence type="ECO:0000256" key="4">
    <source>
        <dbReference type="ARBA" id="ARBA00022448"/>
    </source>
</evidence>
<feature type="transmembrane region" description="Helical" evidence="8">
    <location>
        <begin position="372"/>
        <end position="389"/>
    </location>
</feature>
<evidence type="ECO:0000256" key="5">
    <source>
        <dbReference type="ARBA" id="ARBA00022692"/>
    </source>
</evidence>
<sequence>MTPRLPVVFILVTIVIEAMGIGLILPVMPALLKEVQGTDLSQAALWGGLLASTYALMQFLFSPTIGNLSDRFGRRPVLLLSMAVIFLDYILMAFAHTIWLLLLGRIIAGIAAATMSTAFAFMADISPPEKKAANFGLVSAAFGAGFVLGPAMGGLLAEWGPRAPFWAAAILSGANLTLGLFVLPETIKQRRPFNLARANPLGGLRAVTALPGLGALLLVFFFYQVANWVYPAIWAYFTQSAFGWGERMVGASLAVYGTSMVVVQGVLIRWIIPRLGERATLRWFLPYNAVILLCVAFVPYGWLMLLLTPFSALGAVVEPAIKGIASRVTADDAQGELQGVLASITAVAAIVSPLLMTRIFNIATDGDRHFPGAPFLAACGLMVVAGLLYRGQRSLRASLNT</sequence>
<reference evidence="10 11" key="1">
    <citation type="submission" date="2015-07" db="EMBL/GenBank/DDBJ databases">
        <authorList>
            <person name="Noorani M."/>
        </authorList>
    </citation>
    <scope>NUCLEOTIDE SEQUENCE [LARGE SCALE GENOMIC DNA]</scope>
    <source>
        <strain evidence="10 11">CECT 7802</strain>
    </source>
</reference>